<dbReference type="GO" id="GO:0005737">
    <property type="term" value="C:cytoplasm"/>
    <property type="evidence" value="ECO:0007669"/>
    <property type="project" value="UniProtKB-SubCell"/>
</dbReference>
<dbReference type="InterPro" id="IPR026635">
    <property type="entry name" value="Efm4/METTL10"/>
</dbReference>
<dbReference type="HOGENOM" id="CLU_044783_1_0_1"/>
<name>G4TC35_SERID</name>
<dbReference type="CDD" id="cd02440">
    <property type="entry name" value="AdoMet_MTases"/>
    <property type="match status" value="1"/>
</dbReference>
<evidence type="ECO:0000256" key="3">
    <source>
        <dbReference type="ARBA" id="ARBA00022679"/>
    </source>
</evidence>
<evidence type="ECO:0000313" key="8">
    <source>
        <dbReference type="Proteomes" id="UP000007148"/>
    </source>
</evidence>
<gene>
    <name evidence="5" type="primary">EFM4</name>
    <name evidence="7" type="ORF">PIIN_02742</name>
</gene>
<organism evidence="7 8">
    <name type="scientific">Serendipita indica (strain DSM 11827)</name>
    <name type="common">Root endophyte fungus</name>
    <name type="synonym">Piriformospora indica</name>
    <dbReference type="NCBI Taxonomy" id="1109443"/>
    <lineage>
        <taxon>Eukaryota</taxon>
        <taxon>Fungi</taxon>
        <taxon>Dikarya</taxon>
        <taxon>Basidiomycota</taxon>
        <taxon>Agaricomycotina</taxon>
        <taxon>Agaricomycetes</taxon>
        <taxon>Sebacinales</taxon>
        <taxon>Serendipitaceae</taxon>
        <taxon>Serendipita</taxon>
    </lineage>
</organism>
<comment type="caution">
    <text evidence="7">The sequence shown here is derived from an EMBL/GenBank/DDBJ whole genome shotgun (WGS) entry which is preliminary data.</text>
</comment>
<dbReference type="eggNOG" id="KOG1271">
    <property type="taxonomic scope" value="Eukaryota"/>
</dbReference>
<feature type="domain" description="Methyltransferase" evidence="6">
    <location>
        <begin position="68"/>
        <end position="205"/>
    </location>
</feature>
<dbReference type="AlphaFoldDB" id="G4TC35"/>
<dbReference type="OrthoDB" id="10069295at2759"/>
<keyword evidence="4 5" id="KW-0949">S-adenosyl-L-methionine</keyword>
<evidence type="ECO:0000313" key="7">
    <source>
        <dbReference type="EMBL" id="CCA68882.1"/>
    </source>
</evidence>
<keyword evidence="1 5" id="KW-0963">Cytoplasm</keyword>
<dbReference type="GO" id="GO:0016279">
    <property type="term" value="F:protein-lysine N-methyltransferase activity"/>
    <property type="evidence" value="ECO:0007669"/>
    <property type="project" value="UniProtKB-UniRule"/>
</dbReference>
<dbReference type="InParanoid" id="G4TC35"/>
<dbReference type="HAMAP" id="MF_03188">
    <property type="entry name" value="Methyltr_EFM4"/>
    <property type="match status" value="1"/>
</dbReference>
<evidence type="ECO:0000259" key="6">
    <source>
        <dbReference type="Pfam" id="PF13847"/>
    </source>
</evidence>
<keyword evidence="3 5" id="KW-0808">Transferase</keyword>
<dbReference type="EC" id="2.1.1.-" evidence="5"/>
<accession>G4TC35</accession>
<sequence>MSSAMHLKPTKLGTKSYWDAQYTEEVSNYDELGDEGEIWFGQESVDKMVDWAVENVPPHASSASPPFILDVGTGNGILCLSLVEAGYDPHTIVGIDYSEGSVELSKRVAKGRNVDGLTFELVDFIHSRPTPLSTQLNGLWDLILDKGTFDAIALYGTQEANEQHPIDIYPERVEALLPAGGFFLITSCNFTEEEIKAHFTTKAPTLKYHSRIQHPTFTFAGKSGSLCCSVAFRKE</sequence>
<dbReference type="Pfam" id="PF13847">
    <property type="entry name" value="Methyltransf_31"/>
    <property type="match status" value="1"/>
</dbReference>
<keyword evidence="5" id="KW-0813">Transport</keyword>
<dbReference type="GO" id="GO:0016192">
    <property type="term" value="P:vesicle-mediated transport"/>
    <property type="evidence" value="ECO:0007669"/>
    <property type="project" value="UniProtKB-UniRule"/>
</dbReference>
<dbReference type="InterPro" id="IPR029063">
    <property type="entry name" value="SAM-dependent_MTases_sf"/>
</dbReference>
<dbReference type="OMA" id="PTPSFQF"/>
<comment type="function">
    <text evidence="5">S-adenosyl-L-methionine-dependent protein-lysine N-methyltransferase that mono- and dimethylates elongation factor 1-alpha at 'Lys-316'. May play a role in intracellular transport.</text>
</comment>
<evidence type="ECO:0000256" key="1">
    <source>
        <dbReference type="ARBA" id="ARBA00022490"/>
    </source>
</evidence>
<dbReference type="STRING" id="1109443.G4TC35"/>
<dbReference type="EMBL" id="CAFZ01000042">
    <property type="protein sequence ID" value="CCA68882.1"/>
    <property type="molecule type" value="Genomic_DNA"/>
</dbReference>
<keyword evidence="8" id="KW-1185">Reference proteome</keyword>
<evidence type="ECO:0000256" key="5">
    <source>
        <dbReference type="HAMAP-Rule" id="MF_03188"/>
    </source>
</evidence>
<dbReference type="InterPro" id="IPR025714">
    <property type="entry name" value="Methyltranfer_dom"/>
</dbReference>
<comment type="similarity">
    <text evidence="5">Belongs to the class I-like SAM-binding methyltransferase superfamily. EFM4 family.</text>
</comment>
<evidence type="ECO:0000256" key="2">
    <source>
        <dbReference type="ARBA" id="ARBA00022603"/>
    </source>
</evidence>
<protein>
    <recommendedName>
        <fullName evidence="5">Protein-lysine N-methyltransferase EFM4</fullName>
        <ecNumber evidence="5">2.1.1.-</ecNumber>
    </recommendedName>
    <alternativeName>
        <fullName evidence="5">Elongation factor methyltransferase 4</fullName>
    </alternativeName>
</protein>
<dbReference type="GO" id="GO:0032259">
    <property type="term" value="P:methylation"/>
    <property type="evidence" value="ECO:0007669"/>
    <property type="project" value="UniProtKB-KW"/>
</dbReference>
<dbReference type="SUPFAM" id="SSF53335">
    <property type="entry name" value="S-adenosyl-L-methionine-dependent methyltransferases"/>
    <property type="match status" value="1"/>
</dbReference>
<dbReference type="PANTHER" id="PTHR12843:SF5">
    <property type="entry name" value="EEF1A LYSINE METHYLTRANSFERASE 2"/>
    <property type="match status" value="1"/>
</dbReference>
<evidence type="ECO:0000256" key="4">
    <source>
        <dbReference type="ARBA" id="ARBA00022691"/>
    </source>
</evidence>
<dbReference type="FunCoup" id="G4TC35">
    <property type="interactions" value="423"/>
</dbReference>
<comment type="subcellular location">
    <subcellularLocation>
        <location evidence="5">Cytoplasm</location>
    </subcellularLocation>
</comment>
<dbReference type="PANTHER" id="PTHR12843">
    <property type="entry name" value="PROTEIN-LYSINE N-METHYLTRANSFERASE METTL10"/>
    <property type="match status" value="1"/>
</dbReference>
<dbReference type="Proteomes" id="UP000007148">
    <property type="component" value="Unassembled WGS sequence"/>
</dbReference>
<reference evidence="7 8" key="1">
    <citation type="journal article" date="2011" name="PLoS Pathog.">
        <title>Endophytic Life Strategies Decoded by Genome and Transcriptome Analyses of the Mutualistic Root Symbiont Piriformospora indica.</title>
        <authorList>
            <person name="Zuccaro A."/>
            <person name="Lahrmann U."/>
            <person name="Guldener U."/>
            <person name="Langen G."/>
            <person name="Pfiffi S."/>
            <person name="Biedenkopf D."/>
            <person name="Wong P."/>
            <person name="Samans B."/>
            <person name="Grimm C."/>
            <person name="Basiewicz M."/>
            <person name="Murat C."/>
            <person name="Martin F."/>
            <person name="Kogel K.H."/>
        </authorList>
    </citation>
    <scope>NUCLEOTIDE SEQUENCE [LARGE SCALE GENOMIC DNA]</scope>
    <source>
        <strain evidence="7 8">DSM 11827</strain>
    </source>
</reference>
<proteinExistence type="inferred from homology"/>
<keyword evidence="2 5" id="KW-0489">Methyltransferase</keyword>
<dbReference type="Gene3D" id="3.40.50.150">
    <property type="entry name" value="Vaccinia Virus protein VP39"/>
    <property type="match status" value="1"/>
</dbReference>